<organism evidence="3 4">
    <name type="scientific">Babjeviella inositovora NRRL Y-12698</name>
    <dbReference type="NCBI Taxonomy" id="984486"/>
    <lineage>
        <taxon>Eukaryota</taxon>
        <taxon>Fungi</taxon>
        <taxon>Dikarya</taxon>
        <taxon>Ascomycota</taxon>
        <taxon>Saccharomycotina</taxon>
        <taxon>Pichiomycetes</taxon>
        <taxon>Serinales incertae sedis</taxon>
        <taxon>Babjeviella</taxon>
    </lineage>
</organism>
<dbReference type="InterPro" id="IPR019327">
    <property type="entry name" value="WKF"/>
</dbReference>
<dbReference type="AlphaFoldDB" id="A0A1E3R166"/>
<dbReference type="OrthoDB" id="10261563at2759"/>
<evidence type="ECO:0000256" key="1">
    <source>
        <dbReference type="SAM" id="MobiDB-lite"/>
    </source>
</evidence>
<dbReference type="PANTHER" id="PTHR22306:SF2">
    <property type="entry name" value="CHROMOSOME 7 OPEN READING FRAME 50"/>
    <property type="match status" value="1"/>
</dbReference>
<protein>
    <recommendedName>
        <fullName evidence="2">WKF domain-containing protein</fullName>
    </recommendedName>
</protein>
<name>A0A1E3R166_9ASCO</name>
<dbReference type="STRING" id="984486.A0A1E3R166"/>
<feature type="compositionally biased region" description="Basic and acidic residues" evidence="1">
    <location>
        <begin position="235"/>
        <end position="247"/>
    </location>
</feature>
<feature type="region of interest" description="Disordered" evidence="1">
    <location>
        <begin position="53"/>
        <end position="85"/>
    </location>
</feature>
<feature type="region of interest" description="Disordered" evidence="1">
    <location>
        <begin position="160"/>
        <end position="203"/>
    </location>
</feature>
<proteinExistence type="predicted"/>
<feature type="region of interest" description="Disordered" evidence="1">
    <location>
        <begin position="275"/>
        <end position="310"/>
    </location>
</feature>
<keyword evidence="4" id="KW-1185">Reference proteome</keyword>
<evidence type="ECO:0000313" key="4">
    <source>
        <dbReference type="Proteomes" id="UP000094336"/>
    </source>
</evidence>
<dbReference type="RefSeq" id="XP_018988430.1">
    <property type="nucleotide sequence ID" value="XM_019127736.1"/>
</dbReference>
<dbReference type="GeneID" id="30145589"/>
<dbReference type="Pfam" id="PF10180">
    <property type="entry name" value="WKF"/>
    <property type="match status" value="1"/>
</dbReference>
<feature type="compositionally biased region" description="Basic residues" evidence="1">
    <location>
        <begin position="298"/>
        <end position="310"/>
    </location>
</feature>
<dbReference type="EMBL" id="KV454426">
    <property type="protein sequence ID" value="ODQ83102.1"/>
    <property type="molecule type" value="Genomic_DNA"/>
</dbReference>
<feature type="domain" description="WKF" evidence="2">
    <location>
        <begin position="89"/>
        <end position="143"/>
    </location>
</feature>
<evidence type="ECO:0000313" key="3">
    <source>
        <dbReference type="EMBL" id="ODQ83102.1"/>
    </source>
</evidence>
<sequence>MSAHIPVWKRIGLKVKQVLSEDPLALSTHIDSTEVSTKQAKKLIQQRKRTIAATELDAEGNASPKKSAKRVKLPKAERAPPPEKDQLVYLRQYKEDKDNWKFSKQKQNWVLKNMKSIPEQYDEALKEYLQGLQGGSKDRVVSDLKIELEKWNRLAEDTEKLLEEPREEGPEENDQAPAEKKDVTTVKKSPAKKEKPKEEPPTFDWAVKAREMFKAMSGEDFFLKGIDDMLEEDEKAGHTAEAQKTETIETTEAEEKDVQRNLVVESVEVNDFITEEDTVDPAVKGVEADAGEEDQKVKAKKSKKKKSKTA</sequence>
<reference evidence="4" key="1">
    <citation type="submission" date="2016-05" db="EMBL/GenBank/DDBJ databases">
        <title>Comparative genomics of biotechnologically important yeasts.</title>
        <authorList>
            <consortium name="DOE Joint Genome Institute"/>
            <person name="Riley R."/>
            <person name="Haridas S."/>
            <person name="Wolfe K.H."/>
            <person name="Lopes M.R."/>
            <person name="Hittinger C.T."/>
            <person name="Goker M."/>
            <person name="Salamov A."/>
            <person name="Wisecaver J."/>
            <person name="Long T.M."/>
            <person name="Aerts A.L."/>
            <person name="Barry K."/>
            <person name="Choi C."/>
            <person name="Clum A."/>
            <person name="Coughlan A.Y."/>
            <person name="Deshpande S."/>
            <person name="Douglass A.P."/>
            <person name="Hanson S.J."/>
            <person name="Klenk H.-P."/>
            <person name="Labutti K."/>
            <person name="Lapidus A."/>
            <person name="Lindquist E."/>
            <person name="Lipzen A."/>
            <person name="Meier-Kolthoff J.P."/>
            <person name="Ohm R.A."/>
            <person name="Otillar R.P."/>
            <person name="Pangilinan J."/>
            <person name="Peng Y."/>
            <person name="Rokas A."/>
            <person name="Rosa C.A."/>
            <person name="Scheuner C."/>
            <person name="Sibirny A.A."/>
            <person name="Slot J.C."/>
            <person name="Stielow J.B."/>
            <person name="Sun H."/>
            <person name="Kurtzman C.P."/>
            <person name="Blackwell M."/>
            <person name="Grigoriev I.V."/>
            <person name="Jeffries T.W."/>
        </authorList>
    </citation>
    <scope>NUCLEOTIDE SEQUENCE [LARGE SCALE GENOMIC DNA]</scope>
    <source>
        <strain evidence="4">NRRL Y-12698</strain>
    </source>
</reference>
<dbReference type="PANTHER" id="PTHR22306">
    <property type="entry name" value="CHROMOSOME 7 OPEN READING FRAME 50"/>
    <property type="match status" value="1"/>
</dbReference>
<evidence type="ECO:0000259" key="2">
    <source>
        <dbReference type="Pfam" id="PF10180"/>
    </source>
</evidence>
<feature type="region of interest" description="Disordered" evidence="1">
    <location>
        <begin position="232"/>
        <end position="255"/>
    </location>
</feature>
<feature type="compositionally biased region" description="Basic and acidic residues" evidence="1">
    <location>
        <begin position="74"/>
        <end position="85"/>
    </location>
</feature>
<accession>A0A1E3R166</accession>
<feature type="compositionally biased region" description="Basic and acidic residues" evidence="1">
    <location>
        <begin position="177"/>
        <end position="200"/>
    </location>
</feature>
<dbReference type="Proteomes" id="UP000094336">
    <property type="component" value="Unassembled WGS sequence"/>
</dbReference>
<gene>
    <name evidence="3" type="ORF">BABINDRAFT_159560</name>
</gene>